<dbReference type="SUPFAM" id="SSF48371">
    <property type="entry name" value="ARM repeat"/>
    <property type="match status" value="1"/>
</dbReference>
<reference evidence="2" key="1">
    <citation type="submission" date="2025-08" db="UniProtKB">
        <authorList>
            <consortium name="RefSeq"/>
        </authorList>
    </citation>
    <scope>IDENTIFICATION</scope>
    <source>
        <tissue evidence="2">Muscle</tissue>
    </source>
</reference>
<proteinExistence type="predicted"/>
<gene>
    <name evidence="2" type="primary">LOC106469759</name>
</gene>
<protein>
    <submittedName>
        <fullName evidence="2">Importin subunit alpha-6-like isoform X1</fullName>
    </submittedName>
</protein>
<sequence length="409" mass="45976">MESVPEIRKKLREKLHDARNDQKWNILGKKRATLAEEEVQEEDISLTKLKEVCLHFKKSQSVTLIQQIKRTVVKGDDFIQVFLRVDGCLQILTKHLSGNDTQLQLETAGCVTNLVTGSHKSTFMVLKATAAYLITFLHGSNPLLQDQAAWALGNMAADCQQCRKYLKNQGLEAALVSLLTSTHTSVVESCIFALSSYTKWKDVSIRNLVDLDLVKLISDIITWPDIKPRILTDFSEIMLRLGSEEGPWELTSHWQLIGQTLAKRLNEVSDIDVTLAILRCLTNMVVGDVSDEAFYLPVHSCITKMLHSDVKLLRLECVRLLGNTVAKPNCPVFRLVELINSVMVPMLNSHEEAKIQALFLLNIIANHRREIAQTLVPQLLFESLNSIQQSPTSSSEVLILARMLTANLL</sequence>
<accession>A0ABM1BNS5</accession>
<name>A0ABM1BNS5_LIMPO</name>
<evidence type="ECO:0000313" key="2">
    <source>
        <dbReference type="RefSeq" id="XP_013785722.1"/>
    </source>
</evidence>
<dbReference type="PANTHER" id="PTHR16356">
    <property type="entry name" value="TRANSMEMBRANE AND COILED-COIL DOMAIN-CONTAINING PROTEIN 6 TMCO6"/>
    <property type="match status" value="1"/>
</dbReference>
<dbReference type="Proteomes" id="UP000694941">
    <property type="component" value="Unplaced"/>
</dbReference>
<evidence type="ECO:0000313" key="1">
    <source>
        <dbReference type="Proteomes" id="UP000694941"/>
    </source>
</evidence>
<dbReference type="PANTHER" id="PTHR16356:SF1">
    <property type="entry name" value="TRANSMEMBRANE AND COILED-COIL DOMAIN-CONTAINING PROTEIN 6"/>
    <property type="match status" value="1"/>
</dbReference>
<dbReference type="RefSeq" id="XP_013785722.1">
    <property type="nucleotide sequence ID" value="XM_013930268.2"/>
</dbReference>
<dbReference type="InterPro" id="IPR016024">
    <property type="entry name" value="ARM-type_fold"/>
</dbReference>
<organism evidence="1 2">
    <name type="scientific">Limulus polyphemus</name>
    <name type="common">Atlantic horseshoe crab</name>
    <dbReference type="NCBI Taxonomy" id="6850"/>
    <lineage>
        <taxon>Eukaryota</taxon>
        <taxon>Metazoa</taxon>
        <taxon>Ecdysozoa</taxon>
        <taxon>Arthropoda</taxon>
        <taxon>Chelicerata</taxon>
        <taxon>Merostomata</taxon>
        <taxon>Xiphosura</taxon>
        <taxon>Limulidae</taxon>
        <taxon>Limulus</taxon>
    </lineage>
</organism>
<dbReference type="InterPro" id="IPR011989">
    <property type="entry name" value="ARM-like"/>
</dbReference>
<dbReference type="InterPro" id="IPR000225">
    <property type="entry name" value="Armadillo"/>
</dbReference>
<keyword evidence="1" id="KW-1185">Reference proteome</keyword>
<dbReference type="SMART" id="SM00185">
    <property type="entry name" value="ARM"/>
    <property type="match status" value="3"/>
</dbReference>
<dbReference type="GeneID" id="106469759"/>
<dbReference type="Gene3D" id="1.25.10.10">
    <property type="entry name" value="Leucine-rich Repeat Variant"/>
    <property type="match status" value="1"/>
</dbReference>